<dbReference type="CDD" id="cd17546">
    <property type="entry name" value="REC_hyHK_CKI1_RcsC-like"/>
    <property type="match status" value="1"/>
</dbReference>
<keyword evidence="5" id="KW-1185">Reference proteome</keyword>
<dbReference type="EMBL" id="QFYQ01000001">
    <property type="protein sequence ID" value="RAK54808.1"/>
    <property type="molecule type" value="Genomic_DNA"/>
</dbReference>
<dbReference type="PROSITE" id="PS50110">
    <property type="entry name" value="RESPONSE_REGULATORY"/>
    <property type="match status" value="1"/>
</dbReference>
<evidence type="ECO:0000256" key="2">
    <source>
        <dbReference type="PROSITE-ProRule" id="PRU00169"/>
    </source>
</evidence>
<keyword evidence="1 2" id="KW-0597">Phosphoprotein</keyword>
<dbReference type="Gene3D" id="3.40.50.2300">
    <property type="match status" value="1"/>
</dbReference>
<dbReference type="InterPro" id="IPR011006">
    <property type="entry name" value="CheY-like_superfamily"/>
</dbReference>
<dbReference type="PANTHER" id="PTHR44591">
    <property type="entry name" value="STRESS RESPONSE REGULATOR PROTEIN 1"/>
    <property type="match status" value="1"/>
</dbReference>
<reference evidence="5" key="1">
    <citation type="submission" date="2018-05" db="EMBL/GenBank/DDBJ databases">
        <authorList>
            <person name="Li X."/>
        </authorList>
    </citation>
    <scope>NUCLEOTIDE SEQUENCE [LARGE SCALE GENOMIC DNA]</scope>
    <source>
        <strain evidence="5">LX32</strain>
    </source>
</reference>
<organism evidence="4 5">
    <name type="scientific">Phenylobacterium soli</name>
    <dbReference type="NCBI Taxonomy" id="2170551"/>
    <lineage>
        <taxon>Bacteria</taxon>
        <taxon>Pseudomonadati</taxon>
        <taxon>Pseudomonadota</taxon>
        <taxon>Alphaproteobacteria</taxon>
        <taxon>Caulobacterales</taxon>
        <taxon>Caulobacteraceae</taxon>
        <taxon>Phenylobacterium</taxon>
    </lineage>
</organism>
<name>A0A328APN6_9CAUL</name>
<evidence type="ECO:0000313" key="5">
    <source>
        <dbReference type="Proteomes" id="UP000249254"/>
    </source>
</evidence>
<feature type="domain" description="Response regulatory" evidence="3">
    <location>
        <begin position="14"/>
        <end position="133"/>
    </location>
</feature>
<gene>
    <name evidence="4" type="ORF">DJ017_09855</name>
</gene>
<dbReference type="PANTHER" id="PTHR44591:SF3">
    <property type="entry name" value="RESPONSE REGULATORY DOMAIN-CONTAINING PROTEIN"/>
    <property type="match status" value="1"/>
</dbReference>
<dbReference type="SUPFAM" id="SSF52172">
    <property type="entry name" value="CheY-like"/>
    <property type="match status" value="1"/>
</dbReference>
<dbReference type="Proteomes" id="UP000249254">
    <property type="component" value="Unassembled WGS sequence"/>
</dbReference>
<proteinExistence type="predicted"/>
<dbReference type="InterPro" id="IPR001789">
    <property type="entry name" value="Sig_transdc_resp-reg_receiver"/>
</dbReference>
<sequence>MLHSTSRLDLRKTKVLLVDDNPQSLELMTQILLGFRVDKTSGCRSPEEARELLTSAIFDLIIIDGEMPNEDGISLTRHIRGEPNLPNFTAPIIVVSGHTPAEKVIRARDAGANMIVKKPIAPAVLLSRIEWLARNSREFVTTSNYCGPDRRFQHLPLPEGLPERRADTIALTANPERAMSQDDVDALFG</sequence>
<dbReference type="Pfam" id="PF00072">
    <property type="entry name" value="Response_reg"/>
    <property type="match status" value="1"/>
</dbReference>
<evidence type="ECO:0000259" key="3">
    <source>
        <dbReference type="PROSITE" id="PS50110"/>
    </source>
</evidence>
<dbReference type="AlphaFoldDB" id="A0A328APN6"/>
<comment type="caution">
    <text evidence="4">The sequence shown here is derived from an EMBL/GenBank/DDBJ whole genome shotgun (WGS) entry which is preliminary data.</text>
</comment>
<dbReference type="InterPro" id="IPR050595">
    <property type="entry name" value="Bact_response_regulator"/>
</dbReference>
<evidence type="ECO:0000256" key="1">
    <source>
        <dbReference type="ARBA" id="ARBA00022553"/>
    </source>
</evidence>
<dbReference type="SMART" id="SM00448">
    <property type="entry name" value="REC"/>
    <property type="match status" value="1"/>
</dbReference>
<dbReference type="RefSeq" id="WP_111528558.1">
    <property type="nucleotide sequence ID" value="NZ_JBHRSG010000004.1"/>
</dbReference>
<dbReference type="GO" id="GO:0000160">
    <property type="term" value="P:phosphorelay signal transduction system"/>
    <property type="evidence" value="ECO:0007669"/>
    <property type="project" value="InterPro"/>
</dbReference>
<protein>
    <submittedName>
        <fullName evidence="4">Response regulator</fullName>
    </submittedName>
</protein>
<evidence type="ECO:0000313" key="4">
    <source>
        <dbReference type="EMBL" id="RAK54808.1"/>
    </source>
</evidence>
<feature type="modified residue" description="4-aspartylphosphate" evidence="2">
    <location>
        <position position="64"/>
    </location>
</feature>
<accession>A0A328APN6</accession>
<dbReference type="OrthoDB" id="7202050at2"/>